<dbReference type="KEGG" id="rbc:BN938_2287"/>
<organism evidence="2 3">
    <name type="scientific">Mucinivorans hirudinis</name>
    <dbReference type="NCBI Taxonomy" id="1433126"/>
    <lineage>
        <taxon>Bacteria</taxon>
        <taxon>Pseudomonadati</taxon>
        <taxon>Bacteroidota</taxon>
        <taxon>Bacteroidia</taxon>
        <taxon>Bacteroidales</taxon>
        <taxon>Rikenellaceae</taxon>
        <taxon>Mucinivorans</taxon>
    </lineage>
</organism>
<evidence type="ECO:0000313" key="3">
    <source>
        <dbReference type="Proteomes" id="UP000027616"/>
    </source>
</evidence>
<dbReference type="STRING" id="1433126.BN938_2287"/>
<dbReference type="eggNOG" id="ENOG502ZYRZ">
    <property type="taxonomic scope" value="Bacteria"/>
</dbReference>
<gene>
    <name evidence="2" type="ORF">BN938_2287</name>
</gene>
<proteinExistence type="predicted"/>
<protein>
    <recommendedName>
        <fullName evidence="1">Large polyvalent protein associated domain-containing protein</fullName>
    </recommendedName>
</protein>
<dbReference type="HOGENOM" id="CLU_165343_1_0_10"/>
<dbReference type="Pfam" id="PF18843">
    <property type="entry name" value="LPD28"/>
    <property type="match status" value="1"/>
</dbReference>
<dbReference type="AlphaFoldDB" id="A0A060RE49"/>
<dbReference type="EMBL" id="HG934468">
    <property type="protein sequence ID" value="CDN32359.1"/>
    <property type="molecule type" value="Genomic_DNA"/>
</dbReference>
<name>A0A060RE49_9BACT</name>
<sequence length="95" mass="10924">MKPIHYLETDFQKIEVNNIPALFTNARVDRDSLPKGYYAYDIRSGDRRDFSTIEPVVLVNHTGTILTQEPIKMTKGDYTPIKDYNFLGEIGTIEN</sequence>
<dbReference type="OrthoDB" id="2594680at2"/>
<feature type="domain" description="Large polyvalent protein associated" evidence="1">
    <location>
        <begin position="9"/>
        <end position="94"/>
    </location>
</feature>
<dbReference type="Proteomes" id="UP000027616">
    <property type="component" value="Chromosome I"/>
</dbReference>
<evidence type="ECO:0000259" key="1">
    <source>
        <dbReference type="Pfam" id="PF18843"/>
    </source>
</evidence>
<keyword evidence="3" id="KW-1185">Reference proteome</keyword>
<reference evidence="2 3" key="1">
    <citation type="journal article" date="2015" name="Genome Announc.">
        <title>Complete Genome Sequence of the Novel Leech Symbiont Mucinivorans hirudinis M3T.</title>
        <authorList>
            <person name="Nelson M.C."/>
            <person name="Bomar L."/>
            <person name="Graf J."/>
        </authorList>
    </citation>
    <scope>NUCLEOTIDE SEQUENCE [LARGE SCALE GENOMIC DNA]</scope>
    <source>
        <strain evidence="3">M3</strain>
    </source>
</reference>
<evidence type="ECO:0000313" key="2">
    <source>
        <dbReference type="EMBL" id="CDN32359.1"/>
    </source>
</evidence>
<dbReference type="InterPro" id="IPR040809">
    <property type="entry name" value="LPD28"/>
</dbReference>
<accession>A0A060RE49</accession>